<dbReference type="SUPFAM" id="SSF55874">
    <property type="entry name" value="ATPase domain of HSP90 chaperone/DNA topoisomerase II/histidine kinase"/>
    <property type="match status" value="1"/>
</dbReference>
<dbReference type="PROSITE" id="PS50113">
    <property type="entry name" value="PAC"/>
    <property type="match status" value="1"/>
</dbReference>
<feature type="modified residue" description="4-aspartylphosphate" evidence="6">
    <location>
        <position position="792"/>
    </location>
</feature>
<dbReference type="InterPro" id="IPR036890">
    <property type="entry name" value="HATPase_C_sf"/>
</dbReference>
<dbReference type="CDD" id="cd00082">
    <property type="entry name" value="HisKA"/>
    <property type="match status" value="1"/>
</dbReference>
<dbReference type="CDD" id="cd00075">
    <property type="entry name" value="HATPase"/>
    <property type="match status" value="1"/>
</dbReference>
<dbReference type="PROSITE" id="PS50110">
    <property type="entry name" value="RESPONSE_REGULATORY"/>
    <property type="match status" value="1"/>
</dbReference>
<evidence type="ECO:0000259" key="9">
    <source>
        <dbReference type="PROSITE" id="PS50110"/>
    </source>
</evidence>
<feature type="region of interest" description="Disordered" evidence="7">
    <location>
        <begin position="1"/>
        <end position="21"/>
    </location>
</feature>
<comment type="caution">
    <text evidence="11">The sequence shown here is derived from an EMBL/GenBank/DDBJ whole genome shotgun (WGS) entry which is preliminary data.</text>
</comment>
<dbReference type="CDD" id="cd00130">
    <property type="entry name" value="PAS"/>
    <property type="match status" value="1"/>
</dbReference>
<dbReference type="Gene3D" id="3.30.450.20">
    <property type="entry name" value="PAS domain"/>
    <property type="match status" value="3"/>
</dbReference>
<dbReference type="InterPro" id="IPR004358">
    <property type="entry name" value="Sig_transdc_His_kin-like_C"/>
</dbReference>
<dbReference type="PANTHER" id="PTHR43047:SF72">
    <property type="entry name" value="OSMOSENSING HISTIDINE PROTEIN KINASE SLN1"/>
    <property type="match status" value="1"/>
</dbReference>
<dbReference type="InterPro" id="IPR011006">
    <property type="entry name" value="CheY-like_superfamily"/>
</dbReference>
<accession>A0ABX0MEP3</accession>
<dbReference type="Gene3D" id="1.10.287.130">
    <property type="match status" value="1"/>
</dbReference>
<dbReference type="Pfam" id="PF02518">
    <property type="entry name" value="HATPase_c"/>
    <property type="match status" value="1"/>
</dbReference>
<dbReference type="PROSITE" id="PS50109">
    <property type="entry name" value="HIS_KIN"/>
    <property type="match status" value="1"/>
</dbReference>
<evidence type="ECO:0000313" key="11">
    <source>
        <dbReference type="EMBL" id="NHZ61238.1"/>
    </source>
</evidence>
<proteinExistence type="predicted"/>
<feature type="domain" description="Histidine kinase" evidence="8">
    <location>
        <begin position="504"/>
        <end position="722"/>
    </location>
</feature>
<dbReference type="SMART" id="SM00388">
    <property type="entry name" value="HisKA"/>
    <property type="match status" value="1"/>
</dbReference>
<dbReference type="Pfam" id="PF08448">
    <property type="entry name" value="PAS_4"/>
    <property type="match status" value="2"/>
</dbReference>
<dbReference type="Proteomes" id="UP000610594">
    <property type="component" value="Unassembled WGS sequence"/>
</dbReference>
<keyword evidence="12" id="KW-1185">Reference proteome</keyword>
<dbReference type="SUPFAM" id="SSF52172">
    <property type="entry name" value="CheY-like"/>
    <property type="match status" value="1"/>
</dbReference>
<dbReference type="Pfam" id="PF08447">
    <property type="entry name" value="PAS_3"/>
    <property type="match status" value="1"/>
</dbReference>
<feature type="domain" description="Response regulatory" evidence="9">
    <location>
        <begin position="743"/>
        <end position="856"/>
    </location>
</feature>
<dbReference type="SUPFAM" id="SSF55785">
    <property type="entry name" value="PYP-like sensor domain (PAS domain)"/>
    <property type="match status" value="3"/>
</dbReference>
<evidence type="ECO:0000256" key="7">
    <source>
        <dbReference type="SAM" id="MobiDB-lite"/>
    </source>
</evidence>
<dbReference type="InterPro" id="IPR000700">
    <property type="entry name" value="PAS-assoc_C"/>
</dbReference>
<organism evidence="11 12">
    <name type="scientific">Massilia genomosp. 1</name>
    <dbReference type="NCBI Taxonomy" id="2609280"/>
    <lineage>
        <taxon>Bacteria</taxon>
        <taxon>Pseudomonadati</taxon>
        <taxon>Pseudomonadota</taxon>
        <taxon>Betaproteobacteria</taxon>
        <taxon>Burkholderiales</taxon>
        <taxon>Oxalobacteraceae</taxon>
        <taxon>Telluria group</taxon>
        <taxon>Massilia</taxon>
    </lineage>
</organism>
<dbReference type="InterPro" id="IPR001789">
    <property type="entry name" value="Sig_transdc_resp-reg_receiver"/>
</dbReference>
<dbReference type="CDD" id="cd17580">
    <property type="entry name" value="REC_2_DhkD-like"/>
    <property type="match status" value="1"/>
</dbReference>
<dbReference type="PRINTS" id="PR00344">
    <property type="entry name" value="BCTRLSENSOR"/>
</dbReference>
<keyword evidence="4" id="KW-0808">Transferase</keyword>
<dbReference type="Pfam" id="PF00512">
    <property type="entry name" value="HisKA"/>
    <property type="match status" value="1"/>
</dbReference>
<reference evidence="11 12" key="1">
    <citation type="submission" date="2019-10" db="EMBL/GenBank/DDBJ databases">
        <title>Taxonomy of Antarctic Massilia spp.: description of Massilia rubra sp. nov., Massilia aquatica sp. nov., Massilia mucilaginosa sp. nov., Massilia frigida sp. nov. isolated from streams, lakes and regoliths.</title>
        <authorList>
            <person name="Holochova P."/>
            <person name="Sedlacek I."/>
            <person name="Kralova S."/>
            <person name="Maslanova I."/>
            <person name="Busse H.-J."/>
            <person name="Stankova E."/>
            <person name="Vrbovska V."/>
            <person name="Kovarovic V."/>
            <person name="Bartak M."/>
            <person name="Svec P."/>
            <person name="Pantucek R."/>
        </authorList>
    </citation>
    <scope>NUCLEOTIDE SEQUENCE [LARGE SCALE GENOMIC DNA]</scope>
    <source>
        <strain evidence="11 12">CCM 8694</strain>
    </source>
</reference>
<dbReference type="InterPro" id="IPR036097">
    <property type="entry name" value="HisK_dim/P_sf"/>
</dbReference>
<evidence type="ECO:0000256" key="6">
    <source>
        <dbReference type="PROSITE-ProRule" id="PRU00169"/>
    </source>
</evidence>
<dbReference type="InterPro" id="IPR035965">
    <property type="entry name" value="PAS-like_dom_sf"/>
</dbReference>
<dbReference type="Pfam" id="PF00072">
    <property type="entry name" value="Response_reg"/>
    <property type="match status" value="1"/>
</dbReference>
<dbReference type="EC" id="2.7.13.3" evidence="2"/>
<dbReference type="Gene3D" id="3.30.565.10">
    <property type="entry name" value="Histidine kinase-like ATPase, C-terminal domain"/>
    <property type="match status" value="1"/>
</dbReference>
<name>A0ABX0MEP3_9BURK</name>
<dbReference type="SMART" id="SM00091">
    <property type="entry name" value="PAS"/>
    <property type="match status" value="2"/>
</dbReference>
<evidence type="ECO:0000259" key="8">
    <source>
        <dbReference type="PROSITE" id="PS50109"/>
    </source>
</evidence>
<dbReference type="SMART" id="SM00387">
    <property type="entry name" value="HATPase_c"/>
    <property type="match status" value="1"/>
</dbReference>
<dbReference type="Gene3D" id="3.40.50.2300">
    <property type="match status" value="1"/>
</dbReference>
<gene>
    <name evidence="11" type="ORF">F1735_02775</name>
</gene>
<sequence>MPLAQRTCRTPSNAGPVALSGKRMPLRRPRQVIHSVGCRRRPDAHQGASYIVVSHKRCDILPDLVLSKVNMRNRASEGFLRNGGVTGEMLRQRDWPGHELGAAASWPQALKTVVSLMLNSRFAMFVAWGPQFRLFYNDKYAELLQDRHPFAMGKRFDEVWPEVWDELQSFIALAMSGETVYRENFPLVLLRNGTQRTAWFTFSYSAVESDDGSVGGLFCTVVETTQAVLAEKDRAHERERLRQLFDQAPGIMAVFSGPTHVFELVNAAYIAHVGDRQLTGKTVRAALPELEGQGFFELLDHVYSTGERHPGHEVAVKLQREAGKELEERFVSFIYQPIRNEHGEVGGVFVEGFDVTSAIEANAALKMSEQRFVLLANTIPQLAWMADREGWIHWYNDRWYAYTGTRLADMEGWGWQSVHDPACLPSVMETWKLSSATGLPFEMAFPLRAADGTYRMFFTRVAPLRDAAGEIVQWFGTNTDVSVLEDVQNELRLANRRKDEFLAMLAHELRNPLAPINTAAQMLTMPKTSEAIAKKAGAIISRQVIHMTQLLDDLLDVARVTGGLITLSEHRLSLKDLIEGAVEQVSPMLMKKEQKLTVSAPALPLPIIGDPTRLTQVFANILNNAAKYSPPGTRIDLTVRTEKGGVSVEVADAGIGIAPELLAHVFELFTQGARSADRASGGLGLGLAIVKKLVELHGGSVQASSAGEGLGSTFVVYLPLAEEGAHATPAAGVAPSLEVPSRNVLVVDDNVDSADMLQTMLELQGHSVAVAHSGTGAMDVVLVSVPDICILDIGLPDIDGHELARRIRAVPHMRDAKLIAVTGYGQDSDRERSQAAGFDHHLVKPVDISQLMALMR</sequence>
<evidence type="ECO:0000259" key="10">
    <source>
        <dbReference type="PROSITE" id="PS50113"/>
    </source>
</evidence>
<dbReference type="NCBIfam" id="TIGR00229">
    <property type="entry name" value="sensory_box"/>
    <property type="match status" value="1"/>
</dbReference>
<evidence type="ECO:0000256" key="4">
    <source>
        <dbReference type="ARBA" id="ARBA00022679"/>
    </source>
</evidence>
<dbReference type="SMART" id="SM00448">
    <property type="entry name" value="REC"/>
    <property type="match status" value="1"/>
</dbReference>
<dbReference type="InterPro" id="IPR000014">
    <property type="entry name" value="PAS"/>
</dbReference>
<dbReference type="InterPro" id="IPR003661">
    <property type="entry name" value="HisK_dim/P_dom"/>
</dbReference>
<dbReference type="InterPro" id="IPR005467">
    <property type="entry name" value="His_kinase_dom"/>
</dbReference>
<comment type="catalytic activity">
    <reaction evidence="1">
        <text>ATP + protein L-histidine = ADP + protein N-phospho-L-histidine.</text>
        <dbReference type="EC" id="2.7.13.3"/>
    </reaction>
</comment>
<evidence type="ECO:0000313" key="12">
    <source>
        <dbReference type="Proteomes" id="UP000610594"/>
    </source>
</evidence>
<dbReference type="InterPro" id="IPR003594">
    <property type="entry name" value="HATPase_dom"/>
</dbReference>
<dbReference type="PANTHER" id="PTHR43047">
    <property type="entry name" value="TWO-COMPONENT HISTIDINE PROTEIN KINASE"/>
    <property type="match status" value="1"/>
</dbReference>
<evidence type="ECO:0000256" key="5">
    <source>
        <dbReference type="ARBA" id="ARBA00022777"/>
    </source>
</evidence>
<keyword evidence="5" id="KW-0418">Kinase</keyword>
<keyword evidence="3 6" id="KW-0597">Phosphoprotein</keyword>
<evidence type="ECO:0000256" key="3">
    <source>
        <dbReference type="ARBA" id="ARBA00022553"/>
    </source>
</evidence>
<dbReference type="InterPro" id="IPR013656">
    <property type="entry name" value="PAS_4"/>
</dbReference>
<feature type="domain" description="PAC" evidence="10">
    <location>
        <begin position="441"/>
        <end position="493"/>
    </location>
</feature>
<evidence type="ECO:0000256" key="1">
    <source>
        <dbReference type="ARBA" id="ARBA00000085"/>
    </source>
</evidence>
<dbReference type="InterPro" id="IPR013655">
    <property type="entry name" value="PAS_fold_3"/>
</dbReference>
<dbReference type="EMBL" id="WHJF01000004">
    <property type="protein sequence ID" value="NHZ61238.1"/>
    <property type="molecule type" value="Genomic_DNA"/>
</dbReference>
<dbReference type="SUPFAM" id="SSF47384">
    <property type="entry name" value="Homodimeric domain of signal transducing histidine kinase"/>
    <property type="match status" value="1"/>
</dbReference>
<evidence type="ECO:0000256" key="2">
    <source>
        <dbReference type="ARBA" id="ARBA00012438"/>
    </source>
</evidence>
<protein>
    <recommendedName>
        <fullName evidence="2">histidine kinase</fullName>
        <ecNumber evidence="2">2.7.13.3</ecNumber>
    </recommendedName>
</protein>